<evidence type="ECO:0000313" key="14">
    <source>
        <dbReference type="EMBL" id="CAK9258372.1"/>
    </source>
</evidence>
<feature type="region of interest" description="Disordered" evidence="11">
    <location>
        <begin position="782"/>
        <end position="815"/>
    </location>
</feature>
<dbReference type="PROSITE" id="PS50800">
    <property type="entry name" value="SAP"/>
    <property type="match status" value="1"/>
</dbReference>
<comment type="pathway">
    <text evidence="2">Protein modification; protein sumoylation.</text>
</comment>
<name>A0ABP0VYE1_9BRYO</name>
<evidence type="ECO:0000256" key="1">
    <source>
        <dbReference type="ARBA" id="ARBA00004123"/>
    </source>
</evidence>
<keyword evidence="15" id="KW-1185">Reference proteome</keyword>
<dbReference type="InterPro" id="IPR013083">
    <property type="entry name" value="Znf_RING/FYVE/PHD"/>
</dbReference>
<evidence type="ECO:0000256" key="8">
    <source>
        <dbReference type="ARBA" id="ARBA00022833"/>
    </source>
</evidence>
<feature type="domain" description="SP-RING-type" evidence="13">
    <location>
        <begin position="356"/>
        <end position="437"/>
    </location>
</feature>
<dbReference type="Gene3D" id="3.30.40.10">
    <property type="entry name" value="Zinc/RING finger domain, C3HC4 (zinc finger)"/>
    <property type="match status" value="2"/>
</dbReference>
<dbReference type="InterPro" id="IPR031141">
    <property type="entry name" value="SIZ1/2_SP-RING"/>
</dbReference>
<dbReference type="SUPFAM" id="SSF68906">
    <property type="entry name" value="SAP domain"/>
    <property type="match status" value="1"/>
</dbReference>
<comment type="similarity">
    <text evidence="3">Belongs to the PIAS family.</text>
</comment>
<evidence type="ECO:0000256" key="5">
    <source>
        <dbReference type="ARBA" id="ARBA00022723"/>
    </source>
</evidence>
<feature type="compositionally biased region" description="Polar residues" evidence="11">
    <location>
        <begin position="846"/>
        <end position="856"/>
    </location>
</feature>
<evidence type="ECO:0000256" key="7">
    <source>
        <dbReference type="ARBA" id="ARBA00022786"/>
    </source>
</evidence>
<keyword evidence="7" id="KW-0833">Ubl conjugation pathway</keyword>
<accession>A0ABP0VYE1</accession>
<feature type="compositionally biased region" description="Polar residues" evidence="11">
    <location>
        <begin position="726"/>
        <end position="747"/>
    </location>
</feature>
<dbReference type="InterPro" id="IPR001965">
    <property type="entry name" value="Znf_PHD"/>
</dbReference>
<evidence type="ECO:0000313" key="15">
    <source>
        <dbReference type="Proteomes" id="UP001497444"/>
    </source>
</evidence>
<keyword evidence="9" id="KW-0539">Nucleus</keyword>
<feature type="domain" description="SAP" evidence="12">
    <location>
        <begin position="7"/>
        <end position="41"/>
    </location>
</feature>
<evidence type="ECO:0000256" key="9">
    <source>
        <dbReference type="ARBA" id="ARBA00023242"/>
    </source>
</evidence>
<dbReference type="Gene3D" id="1.10.720.30">
    <property type="entry name" value="SAP domain"/>
    <property type="match status" value="1"/>
</dbReference>
<proteinExistence type="inferred from homology"/>
<dbReference type="CDD" id="cd15570">
    <property type="entry name" value="PHD_Bye1p_SIZ1_like"/>
    <property type="match status" value="1"/>
</dbReference>
<dbReference type="InterPro" id="IPR036361">
    <property type="entry name" value="SAP_dom_sf"/>
</dbReference>
<feature type="region of interest" description="Disordered" evidence="11">
    <location>
        <begin position="837"/>
        <end position="871"/>
    </location>
</feature>
<dbReference type="InterPro" id="IPR003034">
    <property type="entry name" value="SAP_dom"/>
</dbReference>
<dbReference type="InterPro" id="IPR019786">
    <property type="entry name" value="Zinc_finger_PHD-type_CS"/>
</dbReference>
<dbReference type="InterPro" id="IPR004181">
    <property type="entry name" value="Znf_MIZ"/>
</dbReference>
<dbReference type="PROSITE" id="PS01359">
    <property type="entry name" value="ZF_PHD_1"/>
    <property type="match status" value="1"/>
</dbReference>
<evidence type="ECO:0000256" key="11">
    <source>
        <dbReference type="SAM" id="MobiDB-lite"/>
    </source>
</evidence>
<keyword evidence="4" id="KW-0808">Transferase</keyword>
<evidence type="ECO:0000256" key="3">
    <source>
        <dbReference type="ARBA" id="ARBA00005383"/>
    </source>
</evidence>
<feature type="region of interest" description="Disordered" evidence="11">
    <location>
        <begin position="726"/>
        <end position="767"/>
    </location>
</feature>
<keyword evidence="5" id="KW-0479">Metal-binding</keyword>
<organism evidence="14 15">
    <name type="scientific">Sphagnum jensenii</name>
    <dbReference type="NCBI Taxonomy" id="128206"/>
    <lineage>
        <taxon>Eukaryota</taxon>
        <taxon>Viridiplantae</taxon>
        <taxon>Streptophyta</taxon>
        <taxon>Embryophyta</taxon>
        <taxon>Bryophyta</taxon>
        <taxon>Sphagnophytina</taxon>
        <taxon>Sphagnopsida</taxon>
        <taxon>Sphagnales</taxon>
        <taxon>Sphagnaceae</taxon>
        <taxon>Sphagnum</taxon>
    </lineage>
</organism>
<evidence type="ECO:0000256" key="6">
    <source>
        <dbReference type="ARBA" id="ARBA00022771"/>
    </source>
</evidence>
<sequence>MDLQNQLASFHMAELKDVLSCLGLSKQGRKQTLMDKIMGVLVPEETLPSKIKGMPKNMVSMENAATVIDDIYRKLHSTGVLDLASAGRNRVIAGRSSSMVQSDEQEEVIVWDEANTRCPCGNFVDMGTMIQCDDDKCGVWQHLNCVLPSDGYSEGCGPEIPPSFYCELCRIARCDPFCVSLSHPLLPTKPIVSSSKVESSNPLQTVEKTFTLSCADWDLLHKQNHDVQVWCVLLTDKVPFRMHWPAYCGLHINSVSVQVTNRPGTQLLGANGRDEGPRITAYIREGINQLSLSAYDAHDFCVGVRIFRRNSVKQVMDLIPAVTKGEDFEDALLRLRRCINGGGGGGSGVDDDDNDSDLEIITDSITVSLRCPMSGSRIKVAGRFKPCLHMGCFDLNSFVELNQRARKWQCPICLKNYSIDSLIIDPLFNCITSSMKYMEEDVIEVKMKDNGFWRPKLAGEARFQEPWRTPRGTFVTAANESNHYAGPSKHVKLIATTFRSPSATEDNQEQEDGDHSVNQEASDNGAQYLEDGDEVASPVNMVNSMAGMFQTCDGVVANGDDVIVLSDTDDEAGEEPVFGSSGASVYVASDGHGNSHLPNIVSEDLHDLHTELPGSEAGLGLNSDSLDFKHLPSTRMDSFLNQKDLGQQLESKNFWASQLHNIPSSPHGYYGGSDPRSVNKHPLPVQPTPVQVAEGMGFVLPSPPLKEDPMKGSSWVRYSKPSHSLSYGSAVQNGSSRDSQRAVSPSESGLHLFLPPQPAPIPVQPNSEEPLMTEKKVMDNTGFSLTLGGRNGMDSALPPSSPSSSSCQVYSSPRKPRVGLNTISSTASVLFSMTGNGTAQAHPIDSQGSGHSQSPFDTPIPARPHSPPHQHYHQFHVQDLDSE</sequence>
<gene>
    <name evidence="14" type="ORF">CSSPJE1EN1_LOCUS3850</name>
</gene>
<keyword evidence="8" id="KW-0862">Zinc</keyword>
<dbReference type="PANTHER" id="PTHR10782:SF102">
    <property type="entry name" value="E3 SUMO-PROTEIN LIGASE SIZ1"/>
    <property type="match status" value="1"/>
</dbReference>
<evidence type="ECO:0000256" key="4">
    <source>
        <dbReference type="ARBA" id="ARBA00022679"/>
    </source>
</evidence>
<keyword evidence="6 10" id="KW-0863">Zinc-finger</keyword>
<feature type="region of interest" description="Disordered" evidence="11">
    <location>
        <begin position="501"/>
        <end position="520"/>
    </location>
</feature>
<dbReference type="SMART" id="SM00249">
    <property type="entry name" value="PHD"/>
    <property type="match status" value="1"/>
</dbReference>
<reference evidence="14" key="1">
    <citation type="submission" date="2024-02" db="EMBL/GenBank/DDBJ databases">
        <authorList>
            <consortium name="ELIXIR-Norway"/>
            <consortium name="Elixir Norway"/>
        </authorList>
    </citation>
    <scope>NUCLEOTIDE SEQUENCE</scope>
</reference>
<evidence type="ECO:0008006" key="16">
    <source>
        <dbReference type="Google" id="ProtNLM"/>
    </source>
</evidence>
<dbReference type="CDD" id="cd16792">
    <property type="entry name" value="SP-RING_Siz-like"/>
    <property type="match status" value="1"/>
</dbReference>
<evidence type="ECO:0000256" key="10">
    <source>
        <dbReference type="PROSITE-ProRule" id="PRU00452"/>
    </source>
</evidence>
<feature type="compositionally biased region" description="Low complexity" evidence="11">
    <location>
        <begin position="795"/>
        <end position="813"/>
    </location>
</feature>
<dbReference type="SUPFAM" id="SSF57903">
    <property type="entry name" value="FYVE/PHD zinc finger"/>
    <property type="match status" value="1"/>
</dbReference>
<evidence type="ECO:0000259" key="13">
    <source>
        <dbReference type="PROSITE" id="PS51044"/>
    </source>
</evidence>
<evidence type="ECO:0000256" key="2">
    <source>
        <dbReference type="ARBA" id="ARBA00004718"/>
    </source>
</evidence>
<dbReference type="Proteomes" id="UP001497444">
    <property type="component" value="Chromosome 11"/>
</dbReference>
<dbReference type="PROSITE" id="PS51044">
    <property type="entry name" value="ZF_SP_RING"/>
    <property type="match status" value="1"/>
</dbReference>
<dbReference type="InterPro" id="IPR011011">
    <property type="entry name" value="Znf_FYVE_PHD"/>
</dbReference>
<evidence type="ECO:0000259" key="12">
    <source>
        <dbReference type="PROSITE" id="PS50800"/>
    </source>
</evidence>
<dbReference type="Pfam" id="PF02891">
    <property type="entry name" value="zf-MIZ"/>
    <property type="match status" value="1"/>
</dbReference>
<comment type="subcellular location">
    <subcellularLocation>
        <location evidence="1">Nucleus</location>
    </subcellularLocation>
</comment>
<protein>
    <recommendedName>
        <fullName evidence="16">E3 SUMO-protein ligase SIZ1</fullName>
    </recommendedName>
</protein>
<dbReference type="EMBL" id="OZ020106">
    <property type="protein sequence ID" value="CAK9258372.1"/>
    <property type="molecule type" value="Genomic_DNA"/>
</dbReference>
<dbReference type="PANTHER" id="PTHR10782">
    <property type="entry name" value="ZINC FINGER MIZ DOMAIN-CONTAINING PROTEIN"/>
    <property type="match status" value="1"/>
</dbReference>